<feature type="region of interest" description="Disordered" evidence="1">
    <location>
        <begin position="1"/>
        <end position="22"/>
    </location>
</feature>
<feature type="domain" description="Heterokaryon incompatibility" evidence="2">
    <location>
        <begin position="255"/>
        <end position="404"/>
    </location>
</feature>
<dbReference type="InterPro" id="IPR052895">
    <property type="entry name" value="HetReg/Transcr_Mod"/>
</dbReference>
<dbReference type="EMBL" id="JAZHXI010000008">
    <property type="protein sequence ID" value="KAL2069217.1"/>
    <property type="molecule type" value="Genomic_DNA"/>
</dbReference>
<feature type="region of interest" description="Disordered" evidence="1">
    <location>
        <begin position="174"/>
        <end position="197"/>
    </location>
</feature>
<reference evidence="3 4" key="1">
    <citation type="journal article" date="2024" name="Commun. Biol.">
        <title>Comparative genomic analysis of thermophilic fungi reveals convergent evolutionary adaptations and gene losses.</title>
        <authorList>
            <person name="Steindorff A.S."/>
            <person name="Aguilar-Pontes M.V."/>
            <person name="Robinson A.J."/>
            <person name="Andreopoulos B."/>
            <person name="LaButti K."/>
            <person name="Kuo A."/>
            <person name="Mondo S."/>
            <person name="Riley R."/>
            <person name="Otillar R."/>
            <person name="Haridas S."/>
            <person name="Lipzen A."/>
            <person name="Grimwood J."/>
            <person name="Schmutz J."/>
            <person name="Clum A."/>
            <person name="Reid I.D."/>
            <person name="Moisan M.C."/>
            <person name="Butler G."/>
            <person name="Nguyen T.T.M."/>
            <person name="Dewar K."/>
            <person name="Conant G."/>
            <person name="Drula E."/>
            <person name="Henrissat B."/>
            <person name="Hansel C."/>
            <person name="Singer S."/>
            <person name="Hutchinson M.I."/>
            <person name="de Vries R.P."/>
            <person name="Natvig D.O."/>
            <person name="Powell A.J."/>
            <person name="Tsang A."/>
            <person name="Grigoriev I.V."/>
        </authorList>
    </citation>
    <scope>NUCLEOTIDE SEQUENCE [LARGE SCALE GENOMIC DNA]</scope>
    <source>
        <strain evidence="3 4">CBS 494.80</strain>
    </source>
</reference>
<evidence type="ECO:0000256" key="1">
    <source>
        <dbReference type="SAM" id="MobiDB-lite"/>
    </source>
</evidence>
<keyword evidence="4" id="KW-1185">Reference proteome</keyword>
<feature type="compositionally biased region" description="Low complexity" evidence="1">
    <location>
        <begin position="183"/>
        <end position="197"/>
    </location>
</feature>
<gene>
    <name evidence="3" type="ORF">VTL71DRAFT_15555</name>
</gene>
<dbReference type="PANTHER" id="PTHR24148">
    <property type="entry name" value="ANKYRIN REPEAT DOMAIN-CONTAINING PROTEIN 39 HOMOLOG-RELATED"/>
    <property type="match status" value="1"/>
</dbReference>
<protein>
    <recommendedName>
        <fullName evidence="2">Heterokaryon incompatibility domain-containing protein</fullName>
    </recommendedName>
</protein>
<comment type="caution">
    <text evidence="3">The sequence shown here is derived from an EMBL/GenBank/DDBJ whole genome shotgun (WGS) entry which is preliminary data.</text>
</comment>
<sequence length="764" mass="87047">MMDVDEAATMSHDKHSSGEDDRIGRSSVKISLFGSEAISIPRAFARHPSHVRKELVEAIRHVELDESEINLLMLETTMKAALKKPCSVTAKQLLQNMETFQHENSGSLASLFFKYGRNHGMIIFVLATAADSALLLRLEELPKQDQIVLIRRLSEEPPRDFSQFISDLENSDAPVCGTPEDQSSSGQSVLSSPSNIESLSSSKVPLILAVVRDEYQYCHLPEWADFRLVMLERECQTPDIRCYLIAASAKDHINYEALSYTWGENLGDSQTISMNGKHFNVTKNLHSALQRLRDSGSGKYRCLWIDSMCIDQSNGKERSHQVAIMGSIYQNAQRVLVWLGEHRSKSDKAIDFITEVFESSRFHKSRAFSSYIYEGCDRYEASEWHAVDFLFRREYWERTWIIQEIQLAKSVLVHCGGQVFDWTAGSAFYDFLQADRDRHLETEPESMAIKQRVMQSPAIRLLETALIFQKRGMELKQLLYRHENSLCRESRDKIYDYEKDLSGVYRDALGLEMTTFFSGQAVSPDMVHYSHFLQKILKVSISSVESLPMSMRRDPICILGYSCGKMREGDDKYEGTYGTFSSIYKMLDSELLVCKGPEPPQNSTFGYILDPITATIGYTWLDPPVAPVQVIPTPEQQDAVQSTIDSDRSPAVPTIKTFVLPGGQTVVVPEVAREGDEICMFSKQDLAIVLRDVGSGDWEVICNAFVLTTEAKRSRRPWKELRSFRYCVPDYDIFPSPTSDPQNSFHIRMSTRTLQWMTRISQYR</sequence>
<name>A0ABR4CGX4_9HELO</name>
<evidence type="ECO:0000259" key="2">
    <source>
        <dbReference type="Pfam" id="PF06985"/>
    </source>
</evidence>
<organism evidence="3 4">
    <name type="scientific">Oculimacula yallundae</name>
    <dbReference type="NCBI Taxonomy" id="86028"/>
    <lineage>
        <taxon>Eukaryota</taxon>
        <taxon>Fungi</taxon>
        <taxon>Dikarya</taxon>
        <taxon>Ascomycota</taxon>
        <taxon>Pezizomycotina</taxon>
        <taxon>Leotiomycetes</taxon>
        <taxon>Helotiales</taxon>
        <taxon>Ploettnerulaceae</taxon>
        <taxon>Oculimacula</taxon>
    </lineage>
</organism>
<dbReference type="Pfam" id="PF06985">
    <property type="entry name" value="HET"/>
    <property type="match status" value="1"/>
</dbReference>
<evidence type="ECO:0000313" key="4">
    <source>
        <dbReference type="Proteomes" id="UP001595075"/>
    </source>
</evidence>
<dbReference type="Proteomes" id="UP001595075">
    <property type="component" value="Unassembled WGS sequence"/>
</dbReference>
<dbReference type="InterPro" id="IPR010730">
    <property type="entry name" value="HET"/>
</dbReference>
<evidence type="ECO:0000313" key="3">
    <source>
        <dbReference type="EMBL" id="KAL2069217.1"/>
    </source>
</evidence>
<accession>A0ABR4CGX4</accession>
<dbReference type="PANTHER" id="PTHR24148:SF73">
    <property type="entry name" value="HET DOMAIN PROTEIN (AFU_ORTHOLOGUE AFUA_8G01020)"/>
    <property type="match status" value="1"/>
</dbReference>
<feature type="compositionally biased region" description="Basic and acidic residues" evidence="1">
    <location>
        <begin position="11"/>
        <end position="22"/>
    </location>
</feature>
<proteinExistence type="predicted"/>